<dbReference type="HOGENOM" id="CLU_696398_0_0_1"/>
<evidence type="ECO:0000256" key="1">
    <source>
        <dbReference type="SAM" id="MobiDB-lite"/>
    </source>
</evidence>
<feature type="compositionally biased region" description="Basic and acidic residues" evidence="1">
    <location>
        <begin position="305"/>
        <end position="327"/>
    </location>
</feature>
<feature type="compositionally biased region" description="Polar residues" evidence="1">
    <location>
        <begin position="48"/>
        <end position="59"/>
    </location>
</feature>
<dbReference type="AlphaFoldDB" id="L2FA75"/>
<gene>
    <name evidence="2" type="ORF">CGGC5_2484</name>
</gene>
<sequence>MSNTAAFPLFQEDPHGTYPRPSLVHAQGTSQNGHPALPGIASFDRTVSDISGESSQSPSEQRHSTETATIPKLSSLTPSGWWAKPGVVRVPASSQLSLPEPISQDLSLTTLRSIFSSHSRTSSISAHHIPSPLCRPGSGLPYSRSSKQTLSSTLIDKTLSPTVQASYRPRRKLFFTTEQDDFIDYAHADCNIFWTEMEKLYAFVFSRDVALGIYRKPQALMERYRRLGRRFPVTDNQNLLVFDGNHDPRTLKIKDNKSINTSTGLLTVHPERALKYSWVSETHKMQVEQIGRARQAQLDAAQQRKLKERELKERDKREERELREREKRQKRQKRKRCR</sequence>
<feature type="compositionally biased region" description="Basic residues" evidence="1">
    <location>
        <begin position="328"/>
        <end position="338"/>
    </location>
</feature>
<organism evidence="2">
    <name type="scientific">Colletotrichum fructicola (strain Nara gc5)</name>
    <name type="common">Anthracnose fungus</name>
    <name type="synonym">Colletotrichum gloeosporioides (strain Nara gc5)</name>
    <dbReference type="NCBI Taxonomy" id="1213859"/>
    <lineage>
        <taxon>Eukaryota</taxon>
        <taxon>Fungi</taxon>
        <taxon>Dikarya</taxon>
        <taxon>Ascomycota</taxon>
        <taxon>Pezizomycotina</taxon>
        <taxon>Sordariomycetes</taxon>
        <taxon>Hypocreomycetidae</taxon>
        <taxon>Glomerellales</taxon>
        <taxon>Glomerellaceae</taxon>
        <taxon>Colletotrichum</taxon>
        <taxon>Colletotrichum gloeosporioides species complex</taxon>
    </lineage>
</organism>
<accession>L2FA75</accession>
<proteinExistence type="predicted"/>
<feature type="region of interest" description="Disordered" evidence="1">
    <location>
        <begin position="1"/>
        <end position="70"/>
    </location>
</feature>
<reference evidence="2" key="1">
    <citation type="submission" date="2012-08" db="EMBL/GenBank/DDBJ databases">
        <title>Genome analysis of Colletotrichum orbiculare and Colletotrichum fructicola.</title>
        <authorList>
            <person name="Gan P.H.P."/>
            <person name="Ikeda K."/>
            <person name="Irieda H."/>
            <person name="Narusaka M."/>
            <person name="O'Connell R.J."/>
            <person name="Narusaka Y."/>
            <person name="Takano Y."/>
            <person name="Kubo Y."/>
            <person name="Shirasu K."/>
        </authorList>
    </citation>
    <scope>NUCLEOTIDE SEQUENCE</scope>
    <source>
        <strain evidence="2">Nara gc5</strain>
    </source>
</reference>
<dbReference type="EMBL" id="KB021413">
    <property type="protein sequence ID" value="ELA23274.1"/>
    <property type="molecule type" value="Genomic_DNA"/>
</dbReference>
<evidence type="ECO:0000313" key="2">
    <source>
        <dbReference type="EMBL" id="ELA23274.1"/>
    </source>
</evidence>
<feature type="region of interest" description="Disordered" evidence="1">
    <location>
        <begin position="298"/>
        <end position="338"/>
    </location>
</feature>
<protein>
    <submittedName>
        <fullName evidence="2">Uncharacterized protein</fullName>
    </submittedName>
</protein>
<name>L2FA75_COLFN</name>